<dbReference type="Gene3D" id="3.20.20.80">
    <property type="entry name" value="Glycosidases"/>
    <property type="match status" value="1"/>
</dbReference>
<dbReference type="InterPro" id="IPR031728">
    <property type="entry name" value="GlcAase_C"/>
</dbReference>
<keyword evidence="4" id="KW-0805">Transcription regulation</keyword>
<comment type="subcellular location">
    <subcellularLocation>
        <location evidence="1">Nucleus</location>
    </subcellularLocation>
</comment>
<reference evidence="7" key="1">
    <citation type="submission" date="2020-03" db="EMBL/GenBank/DDBJ databases">
        <title>Site-based positive gene gene selection in Geosmithia morbida across the United States reveals a broad range of putative effectors and factors for local host and environmental adapation.</title>
        <authorList>
            <person name="Onufrak A."/>
            <person name="Murdoch R.W."/>
            <person name="Gazis R."/>
            <person name="Huff M."/>
            <person name="Staton M."/>
            <person name="Klingeman W."/>
            <person name="Hadziabdic D."/>
        </authorList>
    </citation>
    <scope>NUCLEOTIDE SEQUENCE</scope>
    <source>
        <strain evidence="7">1262</strain>
    </source>
</reference>
<evidence type="ECO:0000256" key="4">
    <source>
        <dbReference type="ARBA" id="ARBA00023015"/>
    </source>
</evidence>
<keyword evidence="8" id="KW-1185">Reference proteome</keyword>
<dbReference type="PANTHER" id="PTHR36183">
    <property type="entry name" value="BETA-GLUCURONIDASE"/>
    <property type="match status" value="1"/>
</dbReference>
<evidence type="ECO:0000313" key="7">
    <source>
        <dbReference type="EMBL" id="KAF4121390.1"/>
    </source>
</evidence>
<keyword evidence="5" id="KW-0804">Transcription</keyword>
<accession>A0A9P4YSS4</accession>
<gene>
    <name evidence="7" type="ORF">GMORB2_1797</name>
</gene>
<protein>
    <recommendedName>
        <fullName evidence="6">CVC domain-containing protein</fullName>
    </recommendedName>
</protein>
<keyword evidence="3" id="KW-0217">Developmental protein</keyword>
<proteinExistence type="inferred from homology"/>
<dbReference type="OrthoDB" id="2831684at2759"/>
<evidence type="ECO:0000313" key="8">
    <source>
        <dbReference type="Proteomes" id="UP000749293"/>
    </source>
</evidence>
<dbReference type="PROSITE" id="PS51496">
    <property type="entry name" value="CVC"/>
    <property type="match status" value="1"/>
</dbReference>
<name>A0A9P4YSS4_9HYPO</name>
<dbReference type="Pfam" id="PF16862">
    <property type="entry name" value="Glyco_hydro_79C"/>
    <property type="match status" value="1"/>
</dbReference>
<dbReference type="GO" id="GO:0005634">
    <property type="term" value="C:nucleus"/>
    <property type="evidence" value="ECO:0007669"/>
    <property type="project" value="UniProtKB-SubCell"/>
</dbReference>
<dbReference type="InterPro" id="IPR023339">
    <property type="entry name" value="CVC"/>
</dbReference>
<evidence type="ECO:0000256" key="3">
    <source>
        <dbReference type="ARBA" id="ARBA00022473"/>
    </source>
</evidence>
<sequence length="509" mass="56083">MAAIFALGSLVLFGYEHVDPDFIGLAFEQSSWVRYALDDYGSVNQFSQNLIAAIYNRTGGTPIIRIGGTSPDYGHYLPGQEQPALPIAEQDNYQDIGGTTIGPAFWDITRQFPGAKYMVQVPLATTNVSETIAWAKSAVEGIGLDKIHSIQLGNEPDLYSDTFHGARDEYLGPPDFQGTLGNETYVGNYTKYAAAIREAIDLPDKFFTAFDVASHVDDQSVAVWLLHPKRCFELGIDKENIIKEVSHHYYQNHAGGAEDLETGLMDVSVTHKNLDYLQSRINWLRENRPDLPFIINEIGNSLQVTNSYSYQARLGSALWAVDFVLYSLSIGVRRFNFQQIMHSGFDLWLPVTSSGLDPQVFATFYAQPFLGDFISNSGKTTVSKVTINGGDANPNLVAYVAYNDNQPQRLAVINLDYWNRTSSGIERPVTEVTFTVSEAADTVHVDRLSSPDGAGADASTIAYAGSQWTYESLGKEVKGVRDDSDEVQGEDGTFTVKVPSSEAVIINLQ</sequence>
<dbReference type="InterPro" id="IPR013780">
    <property type="entry name" value="Glyco_hydro_b"/>
</dbReference>
<comment type="similarity">
    <text evidence="2">Belongs to the paired homeobox family.</text>
</comment>
<dbReference type="Proteomes" id="UP000749293">
    <property type="component" value="Unassembled WGS sequence"/>
</dbReference>
<feature type="domain" description="CVC" evidence="6">
    <location>
        <begin position="178"/>
        <end position="242"/>
    </location>
</feature>
<dbReference type="SUPFAM" id="SSF51445">
    <property type="entry name" value="(Trans)glycosidases"/>
    <property type="match status" value="1"/>
</dbReference>
<comment type="caution">
    <text evidence="7">The sequence shown here is derived from an EMBL/GenBank/DDBJ whole genome shotgun (WGS) entry which is preliminary data.</text>
</comment>
<dbReference type="InterPro" id="IPR052974">
    <property type="entry name" value="GH79_Enzymes"/>
</dbReference>
<dbReference type="InterPro" id="IPR017853">
    <property type="entry name" value="GH"/>
</dbReference>
<dbReference type="Gene3D" id="2.60.40.1180">
    <property type="entry name" value="Golgi alpha-mannosidase II"/>
    <property type="match status" value="1"/>
</dbReference>
<dbReference type="GeneID" id="55968027"/>
<dbReference type="EMBL" id="JAANYQ010000012">
    <property type="protein sequence ID" value="KAF4121390.1"/>
    <property type="molecule type" value="Genomic_DNA"/>
</dbReference>
<evidence type="ECO:0000256" key="1">
    <source>
        <dbReference type="ARBA" id="ARBA00004123"/>
    </source>
</evidence>
<organism evidence="7 8">
    <name type="scientific">Geosmithia morbida</name>
    <dbReference type="NCBI Taxonomy" id="1094350"/>
    <lineage>
        <taxon>Eukaryota</taxon>
        <taxon>Fungi</taxon>
        <taxon>Dikarya</taxon>
        <taxon>Ascomycota</taxon>
        <taxon>Pezizomycotina</taxon>
        <taxon>Sordariomycetes</taxon>
        <taxon>Hypocreomycetidae</taxon>
        <taxon>Hypocreales</taxon>
        <taxon>Bionectriaceae</taxon>
        <taxon>Geosmithia</taxon>
    </lineage>
</organism>
<dbReference type="AlphaFoldDB" id="A0A9P4YSS4"/>
<evidence type="ECO:0000256" key="2">
    <source>
        <dbReference type="ARBA" id="ARBA00005733"/>
    </source>
</evidence>
<evidence type="ECO:0000259" key="6">
    <source>
        <dbReference type="PROSITE" id="PS51496"/>
    </source>
</evidence>
<dbReference type="PANTHER" id="PTHR36183:SF2">
    <property type="entry name" value="BETA-GLUCURONIDASE C-TERMINAL DOMAIN-CONTAINING PROTEIN"/>
    <property type="match status" value="1"/>
</dbReference>
<dbReference type="RefSeq" id="XP_035320042.1">
    <property type="nucleotide sequence ID" value="XM_035463778.1"/>
</dbReference>
<evidence type="ECO:0000256" key="5">
    <source>
        <dbReference type="ARBA" id="ARBA00023163"/>
    </source>
</evidence>